<dbReference type="AlphaFoldDB" id="A0A6J5CYV1"/>
<evidence type="ECO:0000313" key="2">
    <source>
        <dbReference type="Proteomes" id="UP000494255"/>
    </source>
</evidence>
<sequence>MVIRFWCRFSRPGEPAYGNRPTMQKFTADTRDVHTAAFAVPVFDVGERFMAALALSHCVTHKRGFLREILRRVTAKLEGTATRLAAD</sequence>
<evidence type="ECO:0000313" key="1">
    <source>
        <dbReference type="EMBL" id="CAB3745569.1"/>
    </source>
</evidence>
<dbReference type="EMBL" id="CADIKC010000024">
    <property type="protein sequence ID" value="CAB3745569.1"/>
    <property type="molecule type" value="Genomic_DNA"/>
</dbReference>
<keyword evidence="2" id="KW-1185">Reference proteome</keyword>
<gene>
    <name evidence="1" type="ORF">LMG24238_07695</name>
</gene>
<dbReference type="Proteomes" id="UP000494255">
    <property type="component" value="Unassembled WGS sequence"/>
</dbReference>
<reference evidence="1 2" key="1">
    <citation type="submission" date="2020-04" db="EMBL/GenBank/DDBJ databases">
        <authorList>
            <person name="De Canck E."/>
        </authorList>
    </citation>
    <scope>NUCLEOTIDE SEQUENCE [LARGE SCALE GENOMIC DNA]</scope>
    <source>
        <strain evidence="1 2">LMG 24238</strain>
    </source>
</reference>
<organism evidence="1 2">
    <name type="scientific">Paraburkholderia sediminicola</name>
    <dbReference type="NCBI Taxonomy" id="458836"/>
    <lineage>
        <taxon>Bacteria</taxon>
        <taxon>Pseudomonadati</taxon>
        <taxon>Pseudomonadota</taxon>
        <taxon>Betaproteobacteria</taxon>
        <taxon>Burkholderiales</taxon>
        <taxon>Burkholderiaceae</taxon>
        <taxon>Paraburkholderia</taxon>
    </lineage>
</organism>
<name>A0A6J5CYV1_9BURK</name>
<proteinExistence type="predicted"/>
<protein>
    <submittedName>
        <fullName evidence="1">Uncharacterized protein</fullName>
    </submittedName>
</protein>
<accession>A0A6J5CYV1</accession>